<feature type="transmembrane region" description="Helical" evidence="1">
    <location>
        <begin position="92"/>
        <end position="110"/>
    </location>
</feature>
<comment type="caution">
    <text evidence="4">The sequence shown here is derived from an EMBL/GenBank/DDBJ whole genome shotgun (WGS) entry which is preliminary data.</text>
</comment>
<evidence type="ECO:0000313" key="3">
    <source>
        <dbReference type="EMBL" id="SKB48539.1"/>
    </source>
</evidence>
<dbReference type="AlphaFoldDB" id="A0AAX2IKA9"/>
<evidence type="ECO:0000313" key="4">
    <source>
        <dbReference type="EMBL" id="SQA89100.1"/>
    </source>
</evidence>
<evidence type="ECO:0000313" key="6">
    <source>
        <dbReference type="Proteomes" id="UP000251937"/>
    </source>
</evidence>
<dbReference type="PANTHER" id="PTHR23028:SF53">
    <property type="entry name" value="ACYL_TRANSF_3 DOMAIN-CONTAINING PROTEIN"/>
    <property type="match status" value="1"/>
</dbReference>
<feature type="transmembrane region" description="Helical" evidence="1">
    <location>
        <begin position="12"/>
        <end position="32"/>
    </location>
</feature>
<keyword evidence="5" id="KW-1185">Reference proteome</keyword>
<dbReference type="GO" id="GO:0016020">
    <property type="term" value="C:membrane"/>
    <property type="evidence" value="ECO:0007669"/>
    <property type="project" value="TreeGrafter"/>
</dbReference>
<keyword evidence="1" id="KW-0812">Transmembrane</keyword>
<dbReference type="GO" id="GO:0016747">
    <property type="term" value="F:acyltransferase activity, transferring groups other than amino-acyl groups"/>
    <property type="evidence" value="ECO:0007669"/>
    <property type="project" value="InterPro"/>
</dbReference>
<dbReference type="GO" id="GO:0000271">
    <property type="term" value="P:polysaccharide biosynthetic process"/>
    <property type="evidence" value="ECO:0007669"/>
    <property type="project" value="TreeGrafter"/>
</dbReference>
<evidence type="ECO:0000256" key="1">
    <source>
        <dbReference type="SAM" id="Phobius"/>
    </source>
</evidence>
<feature type="transmembrane region" description="Helical" evidence="1">
    <location>
        <begin position="258"/>
        <end position="280"/>
    </location>
</feature>
<dbReference type="InterPro" id="IPR002656">
    <property type="entry name" value="Acyl_transf_3_dom"/>
</dbReference>
<organism evidence="4 6">
    <name type="scientific">Chryseobacterium balustinum</name>
    <dbReference type="NCBI Taxonomy" id="246"/>
    <lineage>
        <taxon>Bacteria</taxon>
        <taxon>Pseudomonadati</taxon>
        <taxon>Bacteroidota</taxon>
        <taxon>Flavobacteriia</taxon>
        <taxon>Flavobacteriales</taxon>
        <taxon>Weeksellaceae</taxon>
        <taxon>Chryseobacterium group</taxon>
        <taxon>Chryseobacterium</taxon>
    </lineage>
</organism>
<dbReference type="Pfam" id="PF01757">
    <property type="entry name" value="Acyl_transf_3"/>
    <property type="match status" value="1"/>
</dbReference>
<dbReference type="Proteomes" id="UP000190669">
    <property type="component" value="Unassembled WGS sequence"/>
</dbReference>
<name>A0AAX2IKA9_9FLAO</name>
<feature type="transmembrane region" description="Helical" evidence="1">
    <location>
        <begin position="170"/>
        <end position="188"/>
    </location>
</feature>
<evidence type="ECO:0000259" key="2">
    <source>
        <dbReference type="Pfam" id="PF01757"/>
    </source>
</evidence>
<feature type="domain" description="Acyltransferase 3" evidence="2">
    <location>
        <begin position="16"/>
        <end position="352"/>
    </location>
</feature>
<gene>
    <name evidence="4" type="primary">oatA</name>
    <name evidence="4" type="ORF">NCTC11212_01662</name>
    <name evidence="3" type="ORF">SAMN05421800_102173</name>
</gene>
<feature type="transmembrane region" description="Helical" evidence="1">
    <location>
        <begin position="237"/>
        <end position="252"/>
    </location>
</feature>
<reference evidence="3 5" key="1">
    <citation type="submission" date="2017-02" db="EMBL/GenBank/DDBJ databases">
        <authorList>
            <person name="Varghese N."/>
            <person name="Submissions S."/>
        </authorList>
    </citation>
    <scope>NUCLEOTIDE SEQUENCE [LARGE SCALE GENOMIC DNA]</scope>
    <source>
        <strain evidence="3 5">DSM 16775</strain>
    </source>
</reference>
<feature type="transmembrane region" description="Helical" evidence="1">
    <location>
        <begin position="292"/>
        <end position="314"/>
    </location>
</feature>
<dbReference type="KEGG" id="cbp:EB354_15180"/>
<dbReference type="EMBL" id="FUZE01000002">
    <property type="protein sequence ID" value="SKB48539.1"/>
    <property type="molecule type" value="Genomic_DNA"/>
</dbReference>
<keyword evidence="1" id="KW-1133">Transmembrane helix</keyword>
<accession>A0AAX2IKA9</accession>
<feature type="transmembrane region" description="Helical" evidence="1">
    <location>
        <begin position="208"/>
        <end position="225"/>
    </location>
</feature>
<feature type="transmembrane region" description="Helical" evidence="1">
    <location>
        <begin position="52"/>
        <end position="71"/>
    </location>
</feature>
<protein>
    <submittedName>
        <fullName evidence="4">O-acetyltransferase OatA</fullName>
        <ecNumber evidence="4">2.3.1.-</ecNumber>
    </submittedName>
    <submittedName>
        <fullName evidence="3">Peptidoglycan/LPS O-acetylase OafA/YrhL, contains acyltransferase and SGNH-hydrolase domains</fullName>
    </submittedName>
</protein>
<dbReference type="EMBL" id="UAVR01000008">
    <property type="protein sequence ID" value="SQA89100.1"/>
    <property type="molecule type" value="Genomic_DNA"/>
</dbReference>
<dbReference type="RefSeq" id="WP_079464105.1">
    <property type="nucleotide sequence ID" value="NZ_CP033934.1"/>
</dbReference>
<dbReference type="InterPro" id="IPR050879">
    <property type="entry name" value="Acyltransferase_3"/>
</dbReference>
<feature type="transmembrane region" description="Helical" evidence="1">
    <location>
        <begin position="339"/>
        <end position="363"/>
    </location>
</feature>
<keyword evidence="4" id="KW-0012">Acyltransferase</keyword>
<feature type="transmembrane region" description="Helical" evidence="1">
    <location>
        <begin position="148"/>
        <end position="165"/>
    </location>
</feature>
<keyword evidence="1" id="KW-0472">Membrane</keyword>
<keyword evidence="4" id="KW-0808">Transferase</keyword>
<reference evidence="4 6" key="2">
    <citation type="submission" date="2018-06" db="EMBL/GenBank/DDBJ databases">
        <authorList>
            <consortium name="Pathogen Informatics"/>
            <person name="Doyle S."/>
        </authorList>
    </citation>
    <scope>NUCLEOTIDE SEQUENCE [LARGE SCALE GENOMIC DNA]</scope>
    <source>
        <strain evidence="4 6">NCTC11212</strain>
    </source>
</reference>
<evidence type="ECO:0000313" key="5">
    <source>
        <dbReference type="Proteomes" id="UP000190669"/>
    </source>
</evidence>
<sequence>MTNFLKIVLNQNRIFGLDILRAAAILFVMINHTNNFMLRNIDFYAKMVYDGVGIFFVLSGFLIGRILIMQLETYKCNMKNLLHFWMKRWSRTLPNYFLFLFLLIIIEYITNQNFNLKSYLPYFFFSQNLTQKPIDFYTHSWSLSIEEWFYIIVPILLFFAIRVLSIRVKYAFISIIILIIISVSFLRLQKVQTINDYESFQNVLSSVLYRFDSLMYGLLGAYISYYHPKFWSKNKKIALIIALFLFVLYYLIDNKASFLVRNFVFTMTSVTVLLFLPYLGALKKNNSVLFKAITYISLISYSLYLVNSIVIHYIEECINWDKIIEIAKINYSLNIKWSFALLFNFFLSWLLSLVISILLYKYFEIPTTNYIRKKMANNKAVS</sequence>
<dbReference type="EC" id="2.3.1.-" evidence="4"/>
<dbReference type="PANTHER" id="PTHR23028">
    <property type="entry name" value="ACETYLTRANSFERASE"/>
    <property type="match status" value="1"/>
</dbReference>
<dbReference type="Proteomes" id="UP000251937">
    <property type="component" value="Unassembled WGS sequence"/>
</dbReference>
<proteinExistence type="predicted"/>